<dbReference type="OrthoDB" id="6474464at2759"/>
<dbReference type="InterPro" id="IPR006813">
    <property type="entry name" value="Glyco_trans_17"/>
</dbReference>
<accession>A0A9N9KSP3</accession>
<comment type="caution">
    <text evidence="2">The sequence shown here is derived from an EMBL/GenBank/DDBJ whole genome shotgun (WGS) entry which is preliminary data.</text>
</comment>
<dbReference type="AlphaFoldDB" id="A0A9N9KSP3"/>
<name>A0A9N9KSP3_9HELO</name>
<evidence type="ECO:0000313" key="3">
    <source>
        <dbReference type="Proteomes" id="UP000696280"/>
    </source>
</evidence>
<dbReference type="PANTHER" id="PTHR12224:SF0">
    <property type="entry name" value="BETA-1,4-MANNOSYL-GLYCOPROTEIN 4-BETA-N-ACETYLGLUCOSAMINYLTRANSFERASE"/>
    <property type="match status" value="1"/>
</dbReference>
<protein>
    <recommendedName>
        <fullName evidence="4">Glycosyltransferase family 17 protein</fullName>
    </recommendedName>
</protein>
<evidence type="ECO:0000256" key="1">
    <source>
        <dbReference type="SAM" id="Phobius"/>
    </source>
</evidence>
<sequence length="392" mass="46063">MLLLASHRRHLQRFLRTVRYRWKSLTIGFILIWLTLLYKTSKEPSTNTEHTITTHSFELENSFRQQLSVSPSSLTGLREPLPIEQSKAICKQHKFEPYPQRTPQRKVYDLFMINDELDWLEIRLHTLAAHVDYFVILESPYTFTGKPKPLVLKENWSRFAEFHSQMIYHAVEDMPVGSSRAWDYEDHQRNALYTQVIPGLEGEKKANIGDVLIVADIDEIPRPITITILRNCQFPHRLTLRSQFYYYAFEWKHNGEEWAHPQATVYRGPSRTILPYNLRNGDGGNPISRWYDKAELWNAGWHCSTCFRNISQVLSKMASFSHTSLNEEKFQDRKRIVDRIRKGLDLWDREGETYTKANSNNDIPEYVKHNGVKFSYLINRDSADAGFADYDV</sequence>
<dbReference type="GO" id="GO:0006044">
    <property type="term" value="P:N-acetylglucosamine metabolic process"/>
    <property type="evidence" value="ECO:0007669"/>
    <property type="project" value="TreeGrafter"/>
</dbReference>
<evidence type="ECO:0000313" key="2">
    <source>
        <dbReference type="EMBL" id="CAG8950877.1"/>
    </source>
</evidence>
<gene>
    <name evidence="2" type="ORF">HYFRA_00003094</name>
</gene>
<dbReference type="GO" id="GO:0003830">
    <property type="term" value="F:beta-1,4-mannosylglycoprotein 4-beta-N-acetylglucosaminyltransferase activity"/>
    <property type="evidence" value="ECO:0007669"/>
    <property type="project" value="InterPro"/>
</dbReference>
<keyword evidence="1" id="KW-0472">Membrane</keyword>
<dbReference type="Pfam" id="PF04724">
    <property type="entry name" value="Glyco_transf_17"/>
    <property type="match status" value="1"/>
</dbReference>
<keyword evidence="1" id="KW-0812">Transmembrane</keyword>
<keyword evidence="3" id="KW-1185">Reference proteome</keyword>
<dbReference type="PANTHER" id="PTHR12224">
    <property type="entry name" value="BETA-1,4-MANNOSYL-GLYCOPROTEIN BETA-1,4-N-ACETYLGLUCOSAMINYL-TRANSFERASE"/>
    <property type="match status" value="1"/>
</dbReference>
<reference evidence="2" key="1">
    <citation type="submission" date="2021-07" db="EMBL/GenBank/DDBJ databases">
        <authorList>
            <person name="Durling M."/>
        </authorList>
    </citation>
    <scope>NUCLEOTIDE SEQUENCE</scope>
</reference>
<keyword evidence="1" id="KW-1133">Transmembrane helix</keyword>
<dbReference type="GO" id="GO:0016020">
    <property type="term" value="C:membrane"/>
    <property type="evidence" value="ECO:0007669"/>
    <property type="project" value="InterPro"/>
</dbReference>
<proteinExistence type="predicted"/>
<organism evidence="2 3">
    <name type="scientific">Hymenoscyphus fraxineus</name>
    <dbReference type="NCBI Taxonomy" id="746836"/>
    <lineage>
        <taxon>Eukaryota</taxon>
        <taxon>Fungi</taxon>
        <taxon>Dikarya</taxon>
        <taxon>Ascomycota</taxon>
        <taxon>Pezizomycotina</taxon>
        <taxon>Leotiomycetes</taxon>
        <taxon>Helotiales</taxon>
        <taxon>Helotiaceae</taxon>
        <taxon>Hymenoscyphus</taxon>
    </lineage>
</organism>
<dbReference type="EMBL" id="CAJVRL010000038">
    <property type="protein sequence ID" value="CAG8950877.1"/>
    <property type="molecule type" value="Genomic_DNA"/>
</dbReference>
<evidence type="ECO:0008006" key="4">
    <source>
        <dbReference type="Google" id="ProtNLM"/>
    </source>
</evidence>
<dbReference type="Proteomes" id="UP000696280">
    <property type="component" value="Unassembled WGS sequence"/>
</dbReference>
<feature type="transmembrane region" description="Helical" evidence="1">
    <location>
        <begin position="20"/>
        <end position="38"/>
    </location>
</feature>